<dbReference type="InterPro" id="IPR008861">
    <property type="entry name" value="GpX-like"/>
</dbReference>
<protein>
    <recommendedName>
        <fullName evidence="3">Phage tail protein</fullName>
    </recommendedName>
</protein>
<evidence type="ECO:0008006" key="3">
    <source>
        <dbReference type="Google" id="ProtNLM"/>
    </source>
</evidence>
<gene>
    <name evidence="1" type="ORF">GCM10017643_47770</name>
</gene>
<name>A0A9W6JE60_9HYPH</name>
<dbReference type="EMBL" id="BSFJ01000048">
    <property type="protein sequence ID" value="GLK74658.1"/>
    <property type="molecule type" value="Genomic_DNA"/>
</dbReference>
<evidence type="ECO:0000313" key="2">
    <source>
        <dbReference type="Proteomes" id="UP001143370"/>
    </source>
</evidence>
<dbReference type="AlphaFoldDB" id="A0A9W6JE60"/>
<sequence>MTTVDRIYRTSRDGERLDRIARAELGTETGGTVEAILDLNPGLARKGPLFPVGTEIRLPPRDAAKAAVKVPRIWGD</sequence>
<keyword evidence="2" id="KW-1185">Reference proteome</keyword>
<dbReference type="Pfam" id="PF05489">
    <property type="entry name" value="Phage_tail_X"/>
    <property type="match status" value="1"/>
</dbReference>
<dbReference type="Proteomes" id="UP001143370">
    <property type="component" value="Unassembled WGS sequence"/>
</dbReference>
<dbReference type="RefSeq" id="WP_213374580.1">
    <property type="nucleotide sequence ID" value="NZ_BSFJ01000048.1"/>
</dbReference>
<organism evidence="1 2">
    <name type="scientific">Ancylobacter dichloromethanicus</name>
    <dbReference type="NCBI Taxonomy" id="518825"/>
    <lineage>
        <taxon>Bacteria</taxon>
        <taxon>Pseudomonadati</taxon>
        <taxon>Pseudomonadota</taxon>
        <taxon>Alphaproteobacteria</taxon>
        <taxon>Hyphomicrobiales</taxon>
        <taxon>Xanthobacteraceae</taxon>
        <taxon>Ancylobacter</taxon>
    </lineage>
</organism>
<reference evidence="1" key="2">
    <citation type="submission" date="2023-01" db="EMBL/GenBank/DDBJ databases">
        <authorList>
            <person name="Sun Q."/>
            <person name="Evtushenko L."/>
        </authorList>
    </citation>
    <scope>NUCLEOTIDE SEQUENCE</scope>
    <source>
        <strain evidence="1">VKM B-2484</strain>
    </source>
</reference>
<evidence type="ECO:0000313" key="1">
    <source>
        <dbReference type="EMBL" id="GLK74658.1"/>
    </source>
</evidence>
<accession>A0A9W6JE60</accession>
<reference evidence="1" key="1">
    <citation type="journal article" date="2014" name="Int. J. Syst. Evol. Microbiol.">
        <title>Complete genome sequence of Corynebacterium casei LMG S-19264T (=DSM 44701T), isolated from a smear-ripened cheese.</title>
        <authorList>
            <consortium name="US DOE Joint Genome Institute (JGI-PGF)"/>
            <person name="Walter F."/>
            <person name="Albersmeier A."/>
            <person name="Kalinowski J."/>
            <person name="Ruckert C."/>
        </authorList>
    </citation>
    <scope>NUCLEOTIDE SEQUENCE</scope>
    <source>
        <strain evidence="1">VKM B-2484</strain>
    </source>
</reference>
<comment type="caution">
    <text evidence="1">The sequence shown here is derived from an EMBL/GenBank/DDBJ whole genome shotgun (WGS) entry which is preliminary data.</text>
</comment>
<proteinExistence type="predicted"/>